<dbReference type="SUPFAM" id="SSF56219">
    <property type="entry name" value="DNase I-like"/>
    <property type="match status" value="1"/>
</dbReference>
<proteinExistence type="predicted"/>
<dbReference type="AlphaFoldDB" id="A0A2U1PFD3"/>
<keyword evidence="2" id="KW-1185">Reference proteome</keyword>
<dbReference type="OrthoDB" id="1298693at2759"/>
<evidence type="ECO:0000313" key="2">
    <source>
        <dbReference type="Proteomes" id="UP000245207"/>
    </source>
</evidence>
<evidence type="ECO:0000313" key="1">
    <source>
        <dbReference type="EMBL" id="PWA84449.1"/>
    </source>
</evidence>
<dbReference type="Gene3D" id="3.60.10.10">
    <property type="entry name" value="Endonuclease/exonuclease/phosphatase"/>
    <property type="match status" value="1"/>
</dbReference>
<dbReference type="InterPro" id="IPR036691">
    <property type="entry name" value="Endo/exonu/phosph_ase_sf"/>
</dbReference>
<reference evidence="1 2" key="1">
    <citation type="journal article" date="2018" name="Mol. Plant">
        <title>The genome of Artemisia annua provides insight into the evolution of Asteraceae family and artemisinin biosynthesis.</title>
        <authorList>
            <person name="Shen Q."/>
            <person name="Zhang L."/>
            <person name="Liao Z."/>
            <person name="Wang S."/>
            <person name="Yan T."/>
            <person name="Shi P."/>
            <person name="Liu M."/>
            <person name="Fu X."/>
            <person name="Pan Q."/>
            <person name="Wang Y."/>
            <person name="Lv Z."/>
            <person name="Lu X."/>
            <person name="Zhang F."/>
            <person name="Jiang W."/>
            <person name="Ma Y."/>
            <person name="Chen M."/>
            <person name="Hao X."/>
            <person name="Li L."/>
            <person name="Tang Y."/>
            <person name="Lv G."/>
            <person name="Zhou Y."/>
            <person name="Sun X."/>
            <person name="Brodelius P.E."/>
            <person name="Rose J.K.C."/>
            <person name="Tang K."/>
        </authorList>
    </citation>
    <scope>NUCLEOTIDE SEQUENCE [LARGE SCALE GENOMIC DNA]</scope>
    <source>
        <strain evidence="2">cv. Huhao1</strain>
        <tissue evidence="1">Leaf</tissue>
    </source>
</reference>
<name>A0A2U1PFD3_ARTAN</name>
<dbReference type="GO" id="GO:0003964">
    <property type="term" value="F:RNA-directed DNA polymerase activity"/>
    <property type="evidence" value="ECO:0007669"/>
    <property type="project" value="UniProtKB-KW"/>
</dbReference>
<protein>
    <submittedName>
        <fullName evidence="1">RNA-directed DNA polymerase, eukaryota</fullName>
    </submittedName>
</protein>
<keyword evidence="1" id="KW-0808">Transferase</keyword>
<comment type="caution">
    <text evidence="1">The sequence shown here is derived from an EMBL/GenBank/DDBJ whole genome shotgun (WGS) entry which is preliminary data.</text>
</comment>
<dbReference type="Proteomes" id="UP000245207">
    <property type="component" value="Unassembled WGS sequence"/>
</dbReference>
<dbReference type="EMBL" id="PKPP01001227">
    <property type="protein sequence ID" value="PWA84449.1"/>
    <property type="molecule type" value="Genomic_DNA"/>
</dbReference>
<accession>A0A2U1PFD3</accession>
<keyword evidence="1" id="KW-0695">RNA-directed DNA polymerase</keyword>
<organism evidence="1 2">
    <name type="scientific">Artemisia annua</name>
    <name type="common">Sweet wormwood</name>
    <dbReference type="NCBI Taxonomy" id="35608"/>
    <lineage>
        <taxon>Eukaryota</taxon>
        <taxon>Viridiplantae</taxon>
        <taxon>Streptophyta</taxon>
        <taxon>Embryophyta</taxon>
        <taxon>Tracheophyta</taxon>
        <taxon>Spermatophyta</taxon>
        <taxon>Magnoliopsida</taxon>
        <taxon>eudicotyledons</taxon>
        <taxon>Gunneridae</taxon>
        <taxon>Pentapetalae</taxon>
        <taxon>asterids</taxon>
        <taxon>campanulids</taxon>
        <taxon>Asterales</taxon>
        <taxon>Asteraceae</taxon>
        <taxon>Asteroideae</taxon>
        <taxon>Anthemideae</taxon>
        <taxon>Artemisiinae</taxon>
        <taxon>Artemisia</taxon>
    </lineage>
</organism>
<sequence>MWGNYSFDYACSLARGRSGGIISIWDPAMFIKTNIWCDDQYVIVQGKWTNSDDMYFLINIYGPHDTHAKATLWNSLRAFIQTHNGKFMLFGDLNEVRDESEHYGSTFSRSEADCFNSFNELTNFVNANGWKETQDLKATVLERGKSDHNPIFLHIEKSDYGPYLFKFFHSWLKRPDFDTLIKKSIEDSSTITTTPGSRLKSRLKMLKEKIKEWHQSTKHIEQSQEIAHRNRIHEIDQKLDMNVGSDSDREERLKLLEECEELDHITVRATY</sequence>
<keyword evidence="1" id="KW-0548">Nucleotidyltransferase</keyword>
<gene>
    <name evidence="1" type="ORF">CTI12_AA157940</name>
</gene>